<dbReference type="GO" id="GO:0016787">
    <property type="term" value="F:hydrolase activity"/>
    <property type="evidence" value="ECO:0007669"/>
    <property type="project" value="UniProtKB-KW"/>
</dbReference>
<dbReference type="PANTHER" id="PTHR43037">
    <property type="entry name" value="UNNAMED PRODUCT-RELATED"/>
    <property type="match status" value="1"/>
</dbReference>
<feature type="signal peptide" evidence="3">
    <location>
        <begin position="1"/>
        <end position="26"/>
    </location>
</feature>
<dbReference type="Proteomes" id="UP000034034">
    <property type="component" value="Chromosome"/>
</dbReference>
<evidence type="ECO:0000259" key="4">
    <source>
        <dbReference type="Pfam" id="PF18435"/>
    </source>
</evidence>
<dbReference type="STRING" id="408015.SXIM_02350"/>
<dbReference type="InterPro" id="IPR050955">
    <property type="entry name" value="Plant_Biomass_Hydrol_Est"/>
</dbReference>
<name>A0A0F7FQF1_9ACTN</name>
<dbReference type="HOGENOM" id="CLU_633050_0_0_11"/>
<keyword evidence="6" id="KW-1185">Reference proteome</keyword>
<keyword evidence="1 3" id="KW-0732">Signal</keyword>
<gene>
    <name evidence="5" type="ORF">SXIM_02350</name>
</gene>
<feature type="domain" description="Esterase Ig-like N-terminal" evidence="4">
    <location>
        <begin position="39"/>
        <end position="170"/>
    </location>
</feature>
<accession>A0A0F7FQF1</accession>
<dbReference type="EMBL" id="CP009922">
    <property type="protein sequence ID" value="AKG41619.1"/>
    <property type="molecule type" value="Genomic_DNA"/>
</dbReference>
<proteinExistence type="predicted"/>
<evidence type="ECO:0000313" key="6">
    <source>
        <dbReference type="Proteomes" id="UP000034034"/>
    </source>
</evidence>
<evidence type="ECO:0000256" key="2">
    <source>
        <dbReference type="ARBA" id="ARBA00022801"/>
    </source>
</evidence>
<dbReference type="InterPro" id="IPR041172">
    <property type="entry name" value="EstA_Ig-like_N"/>
</dbReference>
<dbReference type="PATRIC" id="fig|408015.6.peg.261"/>
<dbReference type="Gene3D" id="2.60.40.2180">
    <property type="match status" value="1"/>
</dbReference>
<dbReference type="AlphaFoldDB" id="A0A0F7FQF1"/>
<dbReference type="Pfam" id="PF18435">
    <property type="entry name" value="EstA_Ig_like"/>
    <property type="match status" value="1"/>
</dbReference>
<organism evidence="5 6">
    <name type="scientific">Streptomyces xiamenensis</name>
    <dbReference type="NCBI Taxonomy" id="408015"/>
    <lineage>
        <taxon>Bacteria</taxon>
        <taxon>Bacillati</taxon>
        <taxon>Actinomycetota</taxon>
        <taxon>Actinomycetes</taxon>
        <taxon>Kitasatosporales</taxon>
        <taxon>Streptomycetaceae</taxon>
        <taxon>Streptomyces</taxon>
    </lineage>
</organism>
<dbReference type="PANTHER" id="PTHR43037:SF5">
    <property type="entry name" value="FERULOYL ESTERASE"/>
    <property type="match status" value="1"/>
</dbReference>
<evidence type="ECO:0000313" key="5">
    <source>
        <dbReference type="EMBL" id="AKG41619.1"/>
    </source>
</evidence>
<protein>
    <submittedName>
        <fullName evidence="5">Phospholipase/carboxylesterase</fullName>
    </submittedName>
</protein>
<evidence type="ECO:0000256" key="1">
    <source>
        <dbReference type="ARBA" id="ARBA00022729"/>
    </source>
</evidence>
<reference evidence="5" key="1">
    <citation type="submission" date="2019-08" db="EMBL/GenBank/DDBJ databases">
        <title>Complete genome sequence of a mangrove-derived Streptomyces xiamenensis.</title>
        <authorList>
            <person name="Xu J."/>
        </authorList>
    </citation>
    <scope>NUCLEOTIDE SEQUENCE</scope>
    <source>
        <strain evidence="5">318</strain>
    </source>
</reference>
<feature type="chain" id="PRO_5002515609" evidence="3">
    <location>
        <begin position="27"/>
        <end position="436"/>
    </location>
</feature>
<sequence>MLLRRLALVCLSLGLLGSSLMPTASAATGDRRPDRGVQSVTAITRVHTYGQKIDAVAVEYAADVNPRTLGPDTYTVTDSVYNFRYDPIEDLTRYADREVVRVYTNDAPAPRPDGRSRTGRYVIVELAPADRGGNTVIVSRCPTFLCSVKVNPEPPTRIVQNEPVHALRGNGNGRGPVLAPASSAALPLTEPAVNLLVDDFEQSTYLHHGSVLPYAYHLPSGYDPGRGYPLMVILPGHGMGWDGENLGVSLAADIPATAWLTDEWNGTGEDVIVLVPQNQRVGPAAEAEIMTALVEDFIGSHAVDPDRVYASTVSYGSRLAWEAMAERPGLFTAALITGGFAVDDEQAARIASARTPIWVTHGLNDHLLPVDYGRDSARSLREAYTAAGVDPGMAEDLVRYTEYGNEAFSEPDYHAAFGPTYEDASILGWLLRQGGR</sequence>
<dbReference type="SUPFAM" id="SSF53474">
    <property type="entry name" value="alpha/beta-Hydrolases"/>
    <property type="match status" value="1"/>
</dbReference>
<dbReference type="Gene3D" id="3.40.50.1820">
    <property type="entry name" value="alpha/beta hydrolase"/>
    <property type="match status" value="1"/>
</dbReference>
<keyword evidence="2" id="KW-0378">Hydrolase</keyword>
<evidence type="ECO:0000256" key="3">
    <source>
        <dbReference type="SAM" id="SignalP"/>
    </source>
</evidence>
<dbReference type="RefSeq" id="WP_030726777.1">
    <property type="nucleotide sequence ID" value="NZ_CP009922.3"/>
</dbReference>
<dbReference type="KEGG" id="sxi:SXIM_02350"/>
<dbReference type="InterPro" id="IPR029058">
    <property type="entry name" value="AB_hydrolase_fold"/>
</dbReference>